<gene>
    <name evidence="3" type="ORF">PGLA1383_LOCUS13083</name>
</gene>
<name>A0A813E6K5_POLGL</name>
<reference evidence="3" key="1">
    <citation type="submission" date="2021-02" db="EMBL/GenBank/DDBJ databases">
        <authorList>
            <person name="Dougan E. K."/>
            <person name="Rhodes N."/>
            <person name="Thang M."/>
            <person name="Chan C."/>
        </authorList>
    </citation>
    <scope>NUCLEOTIDE SEQUENCE</scope>
</reference>
<evidence type="ECO:0000256" key="2">
    <source>
        <dbReference type="SAM" id="MobiDB-lite"/>
    </source>
</evidence>
<accession>A0A813E6K5</accession>
<evidence type="ECO:0000313" key="3">
    <source>
        <dbReference type="EMBL" id="CAE8594544.1"/>
    </source>
</evidence>
<feature type="non-terminal residue" evidence="3">
    <location>
        <position position="167"/>
    </location>
</feature>
<protein>
    <submittedName>
        <fullName evidence="3">Uncharacterized protein</fullName>
    </submittedName>
</protein>
<dbReference type="Proteomes" id="UP000654075">
    <property type="component" value="Unassembled WGS sequence"/>
</dbReference>
<keyword evidence="1" id="KW-0175">Coiled coil</keyword>
<feature type="region of interest" description="Disordered" evidence="2">
    <location>
        <begin position="31"/>
        <end position="55"/>
    </location>
</feature>
<feature type="region of interest" description="Disordered" evidence="2">
    <location>
        <begin position="1"/>
        <end position="20"/>
    </location>
</feature>
<dbReference type="EMBL" id="CAJNNV010007157">
    <property type="protein sequence ID" value="CAE8594544.1"/>
    <property type="molecule type" value="Genomic_DNA"/>
</dbReference>
<evidence type="ECO:0000256" key="1">
    <source>
        <dbReference type="SAM" id="Coils"/>
    </source>
</evidence>
<proteinExistence type="predicted"/>
<organism evidence="3 4">
    <name type="scientific">Polarella glacialis</name>
    <name type="common">Dinoflagellate</name>
    <dbReference type="NCBI Taxonomy" id="89957"/>
    <lineage>
        <taxon>Eukaryota</taxon>
        <taxon>Sar</taxon>
        <taxon>Alveolata</taxon>
        <taxon>Dinophyceae</taxon>
        <taxon>Suessiales</taxon>
        <taxon>Suessiaceae</taxon>
        <taxon>Polarella</taxon>
    </lineage>
</organism>
<sequence>APDLAVVGRAIDAPDSGDEDELFRADEMLAAREPPRHSSVPADTPKVSETAQLSANADEARIQALREELEKLRQRSLLVEEQEPFDGDLTLPDVSYIDNWCNEVDSVLGDPVLSASGNLQSQLSQANSRIGKFEGDLDSARCRIDDELGDLEKMMADCDSLLAKMRE</sequence>
<evidence type="ECO:0000313" key="4">
    <source>
        <dbReference type="Proteomes" id="UP000654075"/>
    </source>
</evidence>
<dbReference type="AlphaFoldDB" id="A0A813E6K5"/>
<comment type="caution">
    <text evidence="3">The sequence shown here is derived from an EMBL/GenBank/DDBJ whole genome shotgun (WGS) entry which is preliminary data.</text>
</comment>
<keyword evidence="4" id="KW-1185">Reference proteome</keyword>
<feature type="coiled-coil region" evidence="1">
    <location>
        <begin position="55"/>
        <end position="82"/>
    </location>
</feature>